<dbReference type="InterPro" id="IPR052050">
    <property type="entry name" value="SecEffector_AnkRepeat"/>
</dbReference>
<sequence>MARGAGEPSTNRAKADEAKEEEDPLVRRKEEVVRLLEKASAMGKSDARAKKELLALCSRLEAKNEKLLRRLPPEMWQKILDENLDQNDFLALAMTCRFFREKQKDLGKKMETNWNKNRLLELRESGKMASHTLSWFRWVCDTFEIKPGYNYWRRVKGAVNEGNLVNYAALQGSVEILRWLVEEKGCKLNGHTGEWAGMGGSTEVLGYVRWKGYELHVMVCAGAARQGHLEALKFLRSLDPPCPWNWWTCAFAALGGHLEVLKWARDQDPPCPWRETTCSDAARKGHLDVLKWVRDQDPPCPWIRRKCRGEASKHGHDHVVQWIDQQEDESDCDIFEEQRERERMREIVLRMERAIRPLLR</sequence>
<gene>
    <name evidence="2" type="ORF">HKI87_03g20450</name>
</gene>
<keyword evidence="3" id="KW-1185">Reference proteome</keyword>
<dbReference type="EMBL" id="CP151503">
    <property type="protein sequence ID" value="WZN60511.1"/>
    <property type="molecule type" value="Genomic_DNA"/>
</dbReference>
<feature type="region of interest" description="Disordered" evidence="1">
    <location>
        <begin position="1"/>
        <end position="25"/>
    </location>
</feature>
<accession>A0AAX4P404</accession>
<dbReference type="PANTHER" id="PTHR46586">
    <property type="entry name" value="ANKYRIN REPEAT-CONTAINING PROTEIN"/>
    <property type="match status" value="1"/>
</dbReference>
<evidence type="ECO:0000256" key="1">
    <source>
        <dbReference type="SAM" id="MobiDB-lite"/>
    </source>
</evidence>
<dbReference type="InterPro" id="IPR036770">
    <property type="entry name" value="Ankyrin_rpt-contain_sf"/>
</dbReference>
<dbReference type="Proteomes" id="UP001472866">
    <property type="component" value="Chromosome 03"/>
</dbReference>
<dbReference type="Gene3D" id="1.25.40.20">
    <property type="entry name" value="Ankyrin repeat-containing domain"/>
    <property type="match status" value="1"/>
</dbReference>
<dbReference type="AlphaFoldDB" id="A0AAX4P404"/>
<dbReference type="SUPFAM" id="SSF140860">
    <property type="entry name" value="Pseudo ankyrin repeat-like"/>
    <property type="match status" value="1"/>
</dbReference>
<proteinExistence type="predicted"/>
<dbReference type="PANTHER" id="PTHR46586:SF3">
    <property type="entry name" value="ANKYRIN REPEAT-CONTAINING PROTEIN"/>
    <property type="match status" value="1"/>
</dbReference>
<reference evidence="2 3" key="1">
    <citation type="submission" date="2024-03" db="EMBL/GenBank/DDBJ databases">
        <title>Complete genome sequence of the green alga Chloropicon roscoffensis RCC1871.</title>
        <authorList>
            <person name="Lemieux C."/>
            <person name="Pombert J.-F."/>
            <person name="Otis C."/>
            <person name="Turmel M."/>
        </authorList>
    </citation>
    <scope>NUCLEOTIDE SEQUENCE [LARGE SCALE GENOMIC DNA]</scope>
    <source>
        <strain evidence="2 3">RCC1871</strain>
    </source>
</reference>
<dbReference type="CDD" id="cd09917">
    <property type="entry name" value="F-box_SF"/>
    <property type="match status" value="1"/>
</dbReference>
<name>A0AAX4P404_9CHLO</name>
<evidence type="ECO:0000313" key="2">
    <source>
        <dbReference type="EMBL" id="WZN60511.1"/>
    </source>
</evidence>
<evidence type="ECO:0000313" key="3">
    <source>
        <dbReference type="Proteomes" id="UP001472866"/>
    </source>
</evidence>
<organism evidence="2 3">
    <name type="scientific">Chloropicon roscoffensis</name>
    <dbReference type="NCBI Taxonomy" id="1461544"/>
    <lineage>
        <taxon>Eukaryota</taxon>
        <taxon>Viridiplantae</taxon>
        <taxon>Chlorophyta</taxon>
        <taxon>Chloropicophyceae</taxon>
        <taxon>Chloropicales</taxon>
        <taxon>Chloropicaceae</taxon>
        <taxon>Chloropicon</taxon>
    </lineage>
</organism>
<protein>
    <submittedName>
        <fullName evidence="2">Ankyrin repeat domain-containing protein</fullName>
    </submittedName>
</protein>